<comment type="catalytic activity">
    <reaction evidence="1">
        <text>ATP + protein L-histidine = ADP + protein N-phospho-L-histidine.</text>
        <dbReference type="EC" id="2.7.13.3"/>
    </reaction>
</comment>
<dbReference type="InterPro" id="IPR013656">
    <property type="entry name" value="PAS_4"/>
</dbReference>
<dbReference type="Proteomes" id="UP000318307">
    <property type="component" value="Unassembled WGS sequence"/>
</dbReference>
<feature type="domain" description="Response regulatory" evidence="6">
    <location>
        <begin position="554"/>
        <end position="671"/>
    </location>
</feature>
<dbReference type="Pfam" id="PF00512">
    <property type="entry name" value="HisKA"/>
    <property type="match status" value="1"/>
</dbReference>
<evidence type="ECO:0000256" key="1">
    <source>
        <dbReference type="ARBA" id="ARBA00000085"/>
    </source>
</evidence>
<dbReference type="PROSITE" id="PS50112">
    <property type="entry name" value="PAS"/>
    <property type="match status" value="2"/>
</dbReference>
<organism evidence="8 9">
    <name type="scientific">Desulfobotulus alkaliphilus</name>
    <dbReference type="NCBI Taxonomy" id="622671"/>
    <lineage>
        <taxon>Bacteria</taxon>
        <taxon>Pseudomonadati</taxon>
        <taxon>Thermodesulfobacteriota</taxon>
        <taxon>Desulfobacteria</taxon>
        <taxon>Desulfobacterales</taxon>
        <taxon>Desulfobacteraceae</taxon>
        <taxon>Desulfobotulus</taxon>
    </lineage>
</organism>
<dbReference type="SMART" id="SM00091">
    <property type="entry name" value="PAS"/>
    <property type="match status" value="2"/>
</dbReference>
<dbReference type="CDD" id="cd00082">
    <property type="entry name" value="HisKA"/>
    <property type="match status" value="1"/>
</dbReference>
<dbReference type="InterPro" id="IPR036097">
    <property type="entry name" value="HisK_dim/P_sf"/>
</dbReference>
<evidence type="ECO:0000256" key="2">
    <source>
        <dbReference type="ARBA" id="ARBA00012438"/>
    </source>
</evidence>
<gene>
    <name evidence="8" type="ORF">LZ24_02428</name>
</gene>
<comment type="caution">
    <text evidence="8">The sequence shown here is derived from an EMBL/GenBank/DDBJ whole genome shotgun (WGS) entry which is preliminary data.</text>
</comment>
<dbReference type="InterPro" id="IPR003661">
    <property type="entry name" value="HisK_dim/P_dom"/>
</dbReference>
<dbReference type="EMBL" id="VLLC01000020">
    <property type="protein sequence ID" value="TWI68592.1"/>
    <property type="molecule type" value="Genomic_DNA"/>
</dbReference>
<dbReference type="Gene3D" id="3.30.565.10">
    <property type="entry name" value="Histidine kinase-like ATPase, C-terminal domain"/>
    <property type="match status" value="1"/>
</dbReference>
<dbReference type="InterPro" id="IPR000014">
    <property type="entry name" value="PAS"/>
</dbReference>
<dbReference type="RefSeq" id="WP_144685538.1">
    <property type="nucleotide sequence ID" value="NZ_VLLC01000020.1"/>
</dbReference>
<feature type="domain" description="Histidine kinase" evidence="5">
    <location>
        <begin position="308"/>
        <end position="533"/>
    </location>
</feature>
<dbReference type="SMART" id="SM00448">
    <property type="entry name" value="REC"/>
    <property type="match status" value="1"/>
</dbReference>
<dbReference type="PANTHER" id="PTHR43065:SF42">
    <property type="entry name" value="TWO-COMPONENT SENSOR PPRA"/>
    <property type="match status" value="1"/>
</dbReference>
<proteinExistence type="predicted"/>
<evidence type="ECO:0000259" key="5">
    <source>
        <dbReference type="PROSITE" id="PS50109"/>
    </source>
</evidence>
<dbReference type="InterPro" id="IPR036890">
    <property type="entry name" value="HATPase_C_sf"/>
</dbReference>
<dbReference type="GO" id="GO:0000155">
    <property type="term" value="F:phosphorelay sensor kinase activity"/>
    <property type="evidence" value="ECO:0007669"/>
    <property type="project" value="InterPro"/>
</dbReference>
<dbReference type="InterPro" id="IPR011006">
    <property type="entry name" value="CheY-like_superfamily"/>
</dbReference>
<dbReference type="EC" id="2.7.13.3" evidence="2"/>
<dbReference type="SMART" id="SM00387">
    <property type="entry name" value="HATPase_c"/>
    <property type="match status" value="1"/>
</dbReference>
<dbReference type="SMART" id="SM00388">
    <property type="entry name" value="HisKA"/>
    <property type="match status" value="1"/>
</dbReference>
<dbReference type="Pfam" id="PF13188">
    <property type="entry name" value="PAS_8"/>
    <property type="match status" value="1"/>
</dbReference>
<dbReference type="Pfam" id="PF02518">
    <property type="entry name" value="HATPase_c"/>
    <property type="match status" value="1"/>
</dbReference>
<dbReference type="AlphaFoldDB" id="A0A562RHK1"/>
<evidence type="ECO:0000259" key="7">
    <source>
        <dbReference type="PROSITE" id="PS50112"/>
    </source>
</evidence>
<name>A0A562RHK1_9BACT</name>
<dbReference type="InterPro" id="IPR035965">
    <property type="entry name" value="PAS-like_dom_sf"/>
</dbReference>
<dbReference type="SUPFAM" id="SSF55785">
    <property type="entry name" value="PYP-like sensor domain (PAS domain)"/>
    <property type="match status" value="2"/>
</dbReference>
<dbReference type="InterPro" id="IPR004358">
    <property type="entry name" value="Sig_transdc_His_kin-like_C"/>
</dbReference>
<evidence type="ECO:0000313" key="9">
    <source>
        <dbReference type="Proteomes" id="UP000318307"/>
    </source>
</evidence>
<evidence type="ECO:0000256" key="4">
    <source>
        <dbReference type="PROSITE-ProRule" id="PRU00169"/>
    </source>
</evidence>
<dbReference type="CDD" id="cd00130">
    <property type="entry name" value="PAS"/>
    <property type="match status" value="2"/>
</dbReference>
<dbReference type="PRINTS" id="PR00344">
    <property type="entry name" value="BCTRLSENSOR"/>
</dbReference>
<feature type="domain" description="PAS" evidence="7">
    <location>
        <begin position="183"/>
        <end position="223"/>
    </location>
</feature>
<dbReference type="SUPFAM" id="SSF55874">
    <property type="entry name" value="ATPase domain of HSP90 chaperone/DNA topoisomerase II/histidine kinase"/>
    <property type="match status" value="1"/>
</dbReference>
<dbReference type="PROSITE" id="PS50110">
    <property type="entry name" value="RESPONSE_REGULATORY"/>
    <property type="match status" value="1"/>
</dbReference>
<feature type="domain" description="PAS" evidence="7">
    <location>
        <begin position="44"/>
        <end position="98"/>
    </location>
</feature>
<dbReference type="NCBIfam" id="TIGR00229">
    <property type="entry name" value="sensory_box"/>
    <property type="match status" value="2"/>
</dbReference>
<evidence type="ECO:0000259" key="6">
    <source>
        <dbReference type="PROSITE" id="PS50110"/>
    </source>
</evidence>
<keyword evidence="9" id="KW-1185">Reference proteome</keyword>
<dbReference type="Gene3D" id="1.10.287.130">
    <property type="match status" value="1"/>
</dbReference>
<keyword evidence="3 4" id="KW-0597">Phosphoprotein</keyword>
<dbReference type="Gene3D" id="3.30.450.20">
    <property type="entry name" value="PAS domain"/>
    <property type="match status" value="2"/>
</dbReference>
<protein>
    <recommendedName>
        <fullName evidence="2">histidine kinase</fullName>
        <ecNumber evidence="2">2.7.13.3</ecNumber>
    </recommendedName>
</protein>
<dbReference type="SUPFAM" id="SSF47384">
    <property type="entry name" value="Homodimeric domain of signal transducing histidine kinase"/>
    <property type="match status" value="1"/>
</dbReference>
<dbReference type="SUPFAM" id="SSF52172">
    <property type="entry name" value="CheY-like"/>
    <property type="match status" value="1"/>
</dbReference>
<reference evidence="8 9" key="1">
    <citation type="submission" date="2019-07" db="EMBL/GenBank/DDBJ databases">
        <title>Genome sequencing of 100 strains of the haloalkaliphilic chemolithoautotrophic sulfur-oxidizing bacterium Thioalkalivibrio.</title>
        <authorList>
            <person name="Muyzer G."/>
        </authorList>
    </citation>
    <scope>NUCLEOTIDE SEQUENCE [LARGE SCALE GENOMIC DNA]</scope>
    <source>
        <strain evidence="8 9">ASO4-4</strain>
    </source>
</reference>
<dbReference type="InterPro" id="IPR005467">
    <property type="entry name" value="His_kinase_dom"/>
</dbReference>
<dbReference type="OrthoDB" id="5409660at2"/>
<dbReference type="Pfam" id="PF00072">
    <property type="entry name" value="Response_reg"/>
    <property type="match status" value="1"/>
</dbReference>
<dbReference type="Gene3D" id="3.40.50.2300">
    <property type="match status" value="1"/>
</dbReference>
<dbReference type="Pfam" id="PF08448">
    <property type="entry name" value="PAS_4"/>
    <property type="match status" value="1"/>
</dbReference>
<feature type="modified residue" description="4-aspartylphosphate" evidence="4">
    <location>
        <position position="605"/>
    </location>
</feature>
<dbReference type="InterPro" id="IPR003594">
    <property type="entry name" value="HATPase_dom"/>
</dbReference>
<sequence>MNTKNNNPENPHTEPDVSELKKKIAALREHLQGQAKKIAKMYQDKAHLIALIEHAPDIIMRFDKDGRHLFVNRAIEKVVPIAAGDYIGKTHRELGFPEATCSFWEYNLKKIFITGELKEKETPYAGIYGLRIFNWRLIPEYGHSGKVHSILCMARDVTEQRLAEQSYTKLFDTMPYGFALHEMIFDERGKALDYRFLSVNPAFERLTGLKADDILGRRVLEVLPETEKQWIDRYAEVAAGAPPIHFDSFSKALDKHFEVTAYGSGPGQFATLFHDVTERRNTEKEKEKLQSMLAQSDKLNAVGRLAGGVAHDFNNKLSVITGYAEFALDRTPPSHELHADLQEIIKAARSATELTRQLLTFARRERTNPPKIIDVNDIIPSMLNMLGRLLGENIDVNWQPGKNIWALHMDPSQLDQIIINLCVNARDAIGRKNGRITIETRNTSLKYPSETAESDIFPGDYVSISIADNGCGMDRETMAQIFEPFFTTKKEGEGTGLGLATVYGIVRQNKGIIRVYSEQDMGTAFTVFLPRYTSQQAEAETTPSMEKEKRGKETLLLVEDDPGLLALNQAMLERLGYQVLPAALPEEALNIADSFKEDIALLLTDVVMPGMSGPALSKILTERFPDLKSLFMSGYSQNMLREQGFATENVDHFIQKPFSFKELSLKVRQILDMEGSAQDG</sequence>
<evidence type="ECO:0000313" key="8">
    <source>
        <dbReference type="EMBL" id="TWI68592.1"/>
    </source>
</evidence>
<evidence type="ECO:0000256" key="3">
    <source>
        <dbReference type="ARBA" id="ARBA00022553"/>
    </source>
</evidence>
<dbReference type="InterPro" id="IPR001789">
    <property type="entry name" value="Sig_transdc_resp-reg_receiver"/>
</dbReference>
<dbReference type="PANTHER" id="PTHR43065">
    <property type="entry name" value="SENSOR HISTIDINE KINASE"/>
    <property type="match status" value="1"/>
</dbReference>
<dbReference type="PROSITE" id="PS50109">
    <property type="entry name" value="HIS_KIN"/>
    <property type="match status" value="1"/>
</dbReference>
<accession>A0A562RHK1</accession>